<protein>
    <submittedName>
        <fullName evidence="1">15921_t:CDS:1</fullName>
    </submittedName>
</protein>
<sequence length="129" mass="15212">MFMSVDKLEKVMHKLDTQIAELDDNDLLTTAVSLMDADYLDEIYEVEDASNCSVNSTNFDPRRNMTTYCFGDDIYYEDGDSVRDVMEDELDVIYQKVVFFIKEMEDNMERLERIMRKFMISTPQQPNQT</sequence>
<dbReference type="Proteomes" id="UP000789525">
    <property type="component" value="Unassembled WGS sequence"/>
</dbReference>
<proteinExistence type="predicted"/>
<accession>A0ACA9LX81</accession>
<evidence type="ECO:0000313" key="1">
    <source>
        <dbReference type="EMBL" id="CAG8556236.1"/>
    </source>
</evidence>
<dbReference type="EMBL" id="CAJVPT010008861">
    <property type="protein sequence ID" value="CAG8556236.1"/>
    <property type="molecule type" value="Genomic_DNA"/>
</dbReference>
<evidence type="ECO:0000313" key="2">
    <source>
        <dbReference type="Proteomes" id="UP000789525"/>
    </source>
</evidence>
<gene>
    <name evidence="1" type="ORF">ACOLOM_LOCUS5055</name>
</gene>
<name>A0ACA9LX81_9GLOM</name>
<reference evidence="1" key="1">
    <citation type="submission" date="2021-06" db="EMBL/GenBank/DDBJ databases">
        <authorList>
            <person name="Kallberg Y."/>
            <person name="Tangrot J."/>
            <person name="Rosling A."/>
        </authorList>
    </citation>
    <scope>NUCLEOTIDE SEQUENCE</scope>
    <source>
        <strain evidence="1">CL356</strain>
    </source>
</reference>
<organism evidence="1 2">
    <name type="scientific">Acaulospora colombiana</name>
    <dbReference type="NCBI Taxonomy" id="27376"/>
    <lineage>
        <taxon>Eukaryota</taxon>
        <taxon>Fungi</taxon>
        <taxon>Fungi incertae sedis</taxon>
        <taxon>Mucoromycota</taxon>
        <taxon>Glomeromycotina</taxon>
        <taxon>Glomeromycetes</taxon>
        <taxon>Diversisporales</taxon>
        <taxon>Acaulosporaceae</taxon>
        <taxon>Acaulospora</taxon>
    </lineage>
</organism>
<keyword evidence="2" id="KW-1185">Reference proteome</keyword>
<comment type="caution">
    <text evidence="1">The sequence shown here is derived from an EMBL/GenBank/DDBJ whole genome shotgun (WGS) entry which is preliminary data.</text>
</comment>